<dbReference type="InterPro" id="IPR050121">
    <property type="entry name" value="Cytochrome_P450_monoxygenase"/>
</dbReference>
<feature type="binding site" description="axial binding residue" evidence="9">
    <location>
        <position position="447"/>
    </location>
    <ligand>
        <name>heme</name>
        <dbReference type="ChEBI" id="CHEBI:30413"/>
    </ligand>
    <ligandPart>
        <name>Fe</name>
        <dbReference type="ChEBI" id="CHEBI:18248"/>
    </ligandPart>
</feature>
<dbReference type="PROSITE" id="PS00086">
    <property type="entry name" value="CYTOCHROME_P450"/>
    <property type="match status" value="1"/>
</dbReference>
<evidence type="ECO:0000256" key="10">
    <source>
        <dbReference type="RuleBase" id="RU000461"/>
    </source>
</evidence>
<organism evidence="11">
    <name type="scientific">Phanerodontia chrysosporium</name>
    <name type="common">White-rot fungus</name>
    <name type="synonym">Sporotrichum pruinosum</name>
    <dbReference type="NCBI Taxonomy" id="2822231"/>
    <lineage>
        <taxon>Eukaryota</taxon>
        <taxon>Fungi</taxon>
        <taxon>Dikarya</taxon>
        <taxon>Basidiomycota</taxon>
        <taxon>Agaricomycotina</taxon>
        <taxon>Agaricomycetes</taxon>
        <taxon>Polyporales</taxon>
        <taxon>Phanerochaetaceae</taxon>
        <taxon>Phanerodontia</taxon>
    </lineage>
</organism>
<gene>
    <name evidence="11" type="primary">PcCYP_18a</name>
</gene>
<evidence type="ECO:0000256" key="6">
    <source>
        <dbReference type="ARBA" id="ARBA00023002"/>
    </source>
</evidence>
<evidence type="ECO:0000313" key="11">
    <source>
        <dbReference type="EMBL" id="BAL05101.1"/>
    </source>
</evidence>
<dbReference type="SUPFAM" id="SSF48264">
    <property type="entry name" value="Cytochrome P450"/>
    <property type="match status" value="1"/>
</dbReference>
<evidence type="ECO:0000256" key="2">
    <source>
        <dbReference type="ARBA" id="ARBA00005179"/>
    </source>
</evidence>
<dbReference type="AlphaFoldDB" id="G5EJN9"/>
<keyword evidence="6 10" id="KW-0560">Oxidoreductase</keyword>
<protein>
    <submittedName>
        <fullName evidence="11">Cytochrome P450</fullName>
    </submittedName>
</protein>
<evidence type="ECO:0000256" key="4">
    <source>
        <dbReference type="ARBA" id="ARBA00022617"/>
    </source>
</evidence>
<dbReference type="GO" id="GO:0020037">
    <property type="term" value="F:heme binding"/>
    <property type="evidence" value="ECO:0007669"/>
    <property type="project" value="InterPro"/>
</dbReference>
<dbReference type="InterPro" id="IPR036396">
    <property type="entry name" value="Cyt_P450_sf"/>
</dbReference>
<evidence type="ECO:0000256" key="3">
    <source>
        <dbReference type="ARBA" id="ARBA00010617"/>
    </source>
</evidence>
<dbReference type="GO" id="GO:0005506">
    <property type="term" value="F:iron ion binding"/>
    <property type="evidence" value="ECO:0007669"/>
    <property type="project" value="InterPro"/>
</dbReference>
<evidence type="ECO:0000256" key="8">
    <source>
        <dbReference type="ARBA" id="ARBA00023033"/>
    </source>
</evidence>
<evidence type="ECO:0000256" key="1">
    <source>
        <dbReference type="ARBA" id="ARBA00001971"/>
    </source>
</evidence>
<evidence type="ECO:0000256" key="9">
    <source>
        <dbReference type="PIRSR" id="PIRSR602401-1"/>
    </source>
</evidence>
<keyword evidence="7 9" id="KW-0408">Iron</keyword>
<accession>G5EJN9</accession>
<dbReference type="Gene3D" id="1.10.630.10">
    <property type="entry name" value="Cytochrome P450"/>
    <property type="match status" value="1"/>
</dbReference>
<keyword evidence="8 10" id="KW-0503">Monooxygenase</keyword>
<dbReference type="InterPro" id="IPR001128">
    <property type="entry name" value="Cyt_P450"/>
</dbReference>
<name>G5EJN9_PHACH</name>
<comment type="similarity">
    <text evidence="3 10">Belongs to the cytochrome P450 family.</text>
</comment>
<dbReference type="VEuPathDB" id="FungiDB:AGR57_6370"/>
<evidence type="ECO:0000256" key="5">
    <source>
        <dbReference type="ARBA" id="ARBA00022723"/>
    </source>
</evidence>
<dbReference type="InterPro" id="IPR017972">
    <property type="entry name" value="Cyt_P450_CS"/>
</dbReference>
<dbReference type="InterPro" id="IPR002401">
    <property type="entry name" value="Cyt_P450_E_grp-I"/>
</dbReference>
<dbReference type="GO" id="GO:0004497">
    <property type="term" value="F:monooxygenase activity"/>
    <property type="evidence" value="ECO:0007669"/>
    <property type="project" value="UniProtKB-KW"/>
</dbReference>
<evidence type="ECO:0000256" key="7">
    <source>
        <dbReference type="ARBA" id="ARBA00023004"/>
    </source>
</evidence>
<keyword evidence="4 9" id="KW-0349">Heme</keyword>
<dbReference type="PANTHER" id="PTHR24305:SF166">
    <property type="entry name" value="CYTOCHROME P450 12A4, MITOCHONDRIAL-RELATED"/>
    <property type="match status" value="1"/>
</dbReference>
<dbReference type="GO" id="GO:0016705">
    <property type="term" value="F:oxidoreductase activity, acting on paired donors, with incorporation or reduction of molecular oxygen"/>
    <property type="evidence" value="ECO:0007669"/>
    <property type="project" value="InterPro"/>
</dbReference>
<dbReference type="PRINTS" id="PR00385">
    <property type="entry name" value="P450"/>
</dbReference>
<sequence length="510" mass="57596">MLAVVLAVFAVFAASRLLKYYRAQKDLGYLPGLRSLVTPMSPLGFALPPSQYNPGRDWQWRLRESVYRDAGTETISAIPYVFGPPCIYTSSPEVAKQVVSTKGQFFKAYDTTLITLLWGPNIFAANGEEWRKHRRIINPAFSNATFASVWEQTSRVFDEMEVGEGWAGKRAVDLPVVNGLTNKLALILISTCGFGNPLKWQFTNSASGGMSFEKALSIVSSNHIALLLIPDWMYRLPNKWIRELKTAVDRMNLFMRELIEKRRAEMAQKAPERTDILSAMIKSSESEGKFSMDDSELVGNTFLLLSAGHDTVAHTLDAAFALLALHQDFQEEVYQELLEVMPTEADFTYENSARLVKTRACFLEASRMFPSGFMLIRDTAEDVVLQNVGPNNDDVLPLKRGTRVVVDMIGLHHNPRIFPDPEAFKPERWYNAHENDMSMFSFGARACIGRKFAVAEGICFLAKLLRRWRVEPLAKEGETKEQWKQRVVRGVVVLNLGIGEVPVRLVRRDC</sequence>
<proteinExistence type="evidence at transcript level"/>
<dbReference type="EMBL" id="AB597814">
    <property type="protein sequence ID" value="BAL05101.1"/>
    <property type="molecule type" value="mRNA"/>
</dbReference>
<dbReference type="PANTHER" id="PTHR24305">
    <property type="entry name" value="CYTOCHROME P450"/>
    <property type="match status" value="1"/>
</dbReference>
<dbReference type="PRINTS" id="PR00463">
    <property type="entry name" value="EP450I"/>
</dbReference>
<comment type="cofactor">
    <cofactor evidence="1 9">
        <name>heme</name>
        <dbReference type="ChEBI" id="CHEBI:30413"/>
    </cofactor>
</comment>
<reference evidence="11" key="1">
    <citation type="submission" date="2010-10" db="EMBL/GenBank/DDBJ databases">
        <title>Phanerochaete chrysosporium cytochrome P450.</title>
        <authorList>
            <person name="Hirosue S."/>
            <person name="Hiratsuka N."/>
            <person name="Ichinose H."/>
            <person name="Wariishi H."/>
        </authorList>
    </citation>
    <scope>NUCLEOTIDE SEQUENCE</scope>
    <source>
        <strain evidence="11">ATCC 34541</strain>
    </source>
</reference>
<keyword evidence="5 9" id="KW-0479">Metal-binding</keyword>
<comment type="pathway">
    <text evidence="2">Secondary metabolite biosynthesis.</text>
</comment>
<dbReference type="Pfam" id="PF00067">
    <property type="entry name" value="p450"/>
    <property type="match status" value="1"/>
</dbReference>